<dbReference type="PANTHER" id="PTHR39535:SF2">
    <property type="entry name" value="HTTM DOMAIN-CONTAINING PROTEIN"/>
    <property type="match status" value="1"/>
</dbReference>
<sequence length="319" mass="34542">MSTGTRTMPLPWTNLYGLARTLVALGTAGTLAFSSAETLFRPVATVGPHPPCDGFAAASVFCFAPAGEESYTGLAVLKWACVLVLLVVASGWRPRLLAVPHLYVNFSVFTAIAIGDGGDQIALVLSLLLTLPALGDGRRWHWQRPDEEELSRSRRAWAVLGITSVIVLRLQMSVLYFQAAVAKLPHAEWHDGTAMWYWGNSLHFGAPPWMSPAVNAVVSTSWGVAALTWLPLVVEMLLCASLLLPQRVRWHVMWAGLFFHLMIAVVMGLWSFALAMSGGVVLLCAPLGAHLALRDRDRSTSAEEEAALPRPGGREAVPV</sequence>
<keyword evidence="2 5" id="KW-0812">Transmembrane</keyword>
<feature type="transmembrane region" description="Helical" evidence="5">
    <location>
        <begin position="120"/>
        <end position="135"/>
    </location>
</feature>
<dbReference type="GO" id="GO:0012505">
    <property type="term" value="C:endomembrane system"/>
    <property type="evidence" value="ECO:0007669"/>
    <property type="project" value="UniProtKB-SubCell"/>
</dbReference>
<dbReference type="PANTHER" id="PTHR39535">
    <property type="entry name" value="SPORULATION-DELAYING PROTEIN SDPB"/>
    <property type="match status" value="1"/>
</dbReference>
<dbReference type="InterPro" id="IPR053934">
    <property type="entry name" value="HTTM_dom"/>
</dbReference>
<reference evidence="8" key="1">
    <citation type="submission" date="2020-05" db="EMBL/GenBank/DDBJ databases">
        <title>Classification of alakaliphilic streptomycetes isolated from an alkaline soil next to Lonar Crater, India and a proposal for the recognition of Streptomyces alkaliterrae sp. nov.</title>
        <authorList>
            <person name="Golinska P."/>
        </authorList>
    </citation>
    <scope>NUCLEOTIDE SEQUENCE [LARGE SCALE GENOMIC DNA]</scope>
    <source>
        <strain evidence="8">OF3</strain>
    </source>
</reference>
<dbReference type="InterPro" id="IPR052964">
    <property type="entry name" value="Sporulation_signal_mat"/>
</dbReference>
<proteinExistence type="predicted"/>
<protein>
    <submittedName>
        <fullName evidence="7">HTTM domain-containing protein</fullName>
    </submittedName>
</protein>
<dbReference type="SMART" id="SM00752">
    <property type="entry name" value="HTTM"/>
    <property type="match status" value="1"/>
</dbReference>
<dbReference type="Proteomes" id="UP000525686">
    <property type="component" value="Unassembled WGS sequence"/>
</dbReference>
<accession>A0A7W3ZPI8</accession>
<dbReference type="InterPro" id="IPR011020">
    <property type="entry name" value="HTTM-like"/>
</dbReference>
<evidence type="ECO:0000256" key="3">
    <source>
        <dbReference type="ARBA" id="ARBA00022989"/>
    </source>
</evidence>
<evidence type="ECO:0000313" key="8">
    <source>
        <dbReference type="Proteomes" id="UP000525686"/>
    </source>
</evidence>
<comment type="subcellular location">
    <subcellularLocation>
        <location evidence="1">Endomembrane system</location>
        <topology evidence="1">Multi-pass membrane protein</topology>
    </subcellularLocation>
</comment>
<feature type="transmembrane region" description="Helical" evidence="5">
    <location>
        <begin position="251"/>
        <end position="270"/>
    </location>
</feature>
<comment type="caution">
    <text evidence="7">The sequence shown here is derived from an EMBL/GenBank/DDBJ whole genome shotgun (WGS) entry which is preliminary data.</text>
</comment>
<gene>
    <name evidence="7" type="ORF">H3146_22095</name>
</gene>
<evidence type="ECO:0000256" key="4">
    <source>
        <dbReference type="ARBA" id="ARBA00023136"/>
    </source>
</evidence>
<name>A0A7W3ZPI8_9ACTN</name>
<dbReference type="AlphaFoldDB" id="A0A7W3ZPI8"/>
<feature type="transmembrane region" description="Helical" evidence="5">
    <location>
        <begin position="71"/>
        <end position="89"/>
    </location>
</feature>
<evidence type="ECO:0000313" key="7">
    <source>
        <dbReference type="EMBL" id="MBB1256029.1"/>
    </source>
</evidence>
<keyword evidence="3 5" id="KW-1133">Transmembrane helix</keyword>
<evidence type="ECO:0000256" key="5">
    <source>
        <dbReference type="SAM" id="Phobius"/>
    </source>
</evidence>
<dbReference type="EMBL" id="JABJWZ010000283">
    <property type="protein sequence ID" value="MBB1256029.1"/>
    <property type="molecule type" value="Genomic_DNA"/>
</dbReference>
<evidence type="ECO:0000256" key="2">
    <source>
        <dbReference type="ARBA" id="ARBA00022692"/>
    </source>
</evidence>
<evidence type="ECO:0000256" key="1">
    <source>
        <dbReference type="ARBA" id="ARBA00004127"/>
    </source>
</evidence>
<keyword evidence="4 5" id="KW-0472">Membrane</keyword>
<dbReference type="Pfam" id="PF05090">
    <property type="entry name" value="HTTM"/>
    <property type="match status" value="1"/>
</dbReference>
<evidence type="ECO:0000259" key="6">
    <source>
        <dbReference type="SMART" id="SM00752"/>
    </source>
</evidence>
<feature type="transmembrane region" description="Helical" evidence="5">
    <location>
        <begin position="96"/>
        <end position="114"/>
    </location>
</feature>
<organism evidence="7 8">
    <name type="scientific">Streptomyces alkaliterrae</name>
    <dbReference type="NCBI Taxonomy" id="2213162"/>
    <lineage>
        <taxon>Bacteria</taxon>
        <taxon>Bacillati</taxon>
        <taxon>Actinomycetota</taxon>
        <taxon>Actinomycetes</taxon>
        <taxon>Kitasatosporales</taxon>
        <taxon>Streptomycetaceae</taxon>
        <taxon>Streptomyces</taxon>
    </lineage>
</organism>
<dbReference type="InterPro" id="IPR023894">
    <property type="entry name" value="Sporulation_SdpB"/>
</dbReference>
<feature type="domain" description="HTTM-like" evidence="6">
    <location>
        <begin position="8"/>
        <end position="288"/>
    </location>
</feature>
<dbReference type="RefSeq" id="WP_181355245.1">
    <property type="nucleotide sequence ID" value="NZ_JABJWZ010000283.1"/>
</dbReference>
<feature type="transmembrane region" description="Helical" evidence="5">
    <location>
        <begin position="222"/>
        <end position="244"/>
    </location>
</feature>
<dbReference type="NCBIfam" id="TIGR04033">
    <property type="entry name" value="export_SdpB"/>
    <property type="match status" value="1"/>
</dbReference>
<feature type="transmembrane region" description="Helical" evidence="5">
    <location>
        <begin position="156"/>
        <end position="177"/>
    </location>
</feature>